<accession>A0A8R1DTM0</accession>
<organism evidence="1 2">
    <name type="scientific">Caenorhabditis japonica</name>
    <dbReference type="NCBI Taxonomy" id="281687"/>
    <lineage>
        <taxon>Eukaryota</taxon>
        <taxon>Metazoa</taxon>
        <taxon>Ecdysozoa</taxon>
        <taxon>Nematoda</taxon>
        <taxon>Chromadorea</taxon>
        <taxon>Rhabditida</taxon>
        <taxon>Rhabditina</taxon>
        <taxon>Rhabditomorpha</taxon>
        <taxon>Rhabditoidea</taxon>
        <taxon>Rhabditidae</taxon>
        <taxon>Peloderinae</taxon>
        <taxon>Caenorhabditis</taxon>
    </lineage>
</organism>
<dbReference type="EnsemblMetazoa" id="CJA10459.1">
    <property type="protein sequence ID" value="CJA10459.1"/>
    <property type="gene ID" value="WBGene00129663"/>
</dbReference>
<dbReference type="AlphaFoldDB" id="A0A8R1DTM0"/>
<name>A0A8R1DTM0_CAEJA</name>
<dbReference type="Proteomes" id="UP000005237">
    <property type="component" value="Unassembled WGS sequence"/>
</dbReference>
<proteinExistence type="predicted"/>
<evidence type="ECO:0000313" key="2">
    <source>
        <dbReference type="Proteomes" id="UP000005237"/>
    </source>
</evidence>
<protein>
    <submittedName>
        <fullName evidence="1">Uncharacterized protein</fullName>
    </submittedName>
</protein>
<keyword evidence="2" id="KW-1185">Reference proteome</keyword>
<evidence type="ECO:0000313" key="1">
    <source>
        <dbReference type="EnsemblMetazoa" id="CJA10459.1"/>
    </source>
</evidence>
<reference evidence="2" key="1">
    <citation type="submission" date="2010-08" db="EMBL/GenBank/DDBJ databases">
        <authorList>
            <consortium name="Caenorhabditis japonica Sequencing Consortium"/>
            <person name="Wilson R.K."/>
        </authorList>
    </citation>
    <scope>NUCLEOTIDE SEQUENCE [LARGE SCALE GENOMIC DNA]</scope>
    <source>
        <strain evidence="2">DF5081</strain>
    </source>
</reference>
<reference evidence="1" key="2">
    <citation type="submission" date="2022-06" db="UniProtKB">
        <authorList>
            <consortium name="EnsemblMetazoa"/>
        </authorList>
    </citation>
    <scope>IDENTIFICATION</scope>
    <source>
        <strain evidence="1">DF5081</strain>
    </source>
</reference>
<sequence>MHLENHLEYVVVIAEVQPLQEVMDQRMDEQPDEDPQLQPVLLSPEERRLLLQMEKERLATDLQKYKEILYSLSNEAEIRQALESIGLDFDELIQRMLRYGEIIRKNDFFLFQTDRAYMQRALQGNNAATAPIFAGAGDNEVGALRALLGVRPEPILNEEGNLADFQRLLRRHFVDRERMRSRHRIAVIATAPMECEMCKKQVQQALFLLHYMQCLLTTTVNKNVQTMVIHKFLSSKFVTKIEIHDCVIRHEIAYYKVWGIPEESPQQPLKALLDLDCVKCATFADHMAGKCLNDNMESVLLKELMTIADSIMAHFEAYLDLKKVIGLQKIEDKHNAHFNEIESCFNDDSTDDETESLRERMWYDFRKTTIDEQMNEKRNYLHETSIEHKEMMSRQKECLRSDMSIIASKLSSTILANRRPENLPRVRQLVREDYVSHGIDAPPEFAARFDDKFTMRLGSATHDELDFAAMEHRRLRDAMAWDGIVNRVERQVLARRRRHLIAQVAEDNARVDGAL</sequence>